<reference evidence="9" key="1">
    <citation type="journal article" date="2017" name="Nat. Ecol. Evol.">
        <title>Genome expansion and lineage-specific genetic innovations in the forest pathogenic fungi Armillaria.</title>
        <authorList>
            <person name="Sipos G."/>
            <person name="Prasanna A.N."/>
            <person name="Walter M.C."/>
            <person name="O'Connor E."/>
            <person name="Balint B."/>
            <person name="Krizsan K."/>
            <person name="Kiss B."/>
            <person name="Hess J."/>
            <person name="Varga T."/>
            <person name="Slot J."/>
            <person name="Riley R."/>
            <person name="Boka B."/>
            <person name="Rigling D."/>
            <person name="Barry K."/>
            <person name="Lee J."/>
            <person name="Mihaltcheva S."/>
            <person name="LaButti K."/>
            <person name="Lipzen A."/>
            <person name="Waldron R."/>
            <person name="Moloney N.M."/>
            <person name="Sperisen C."/>
            <person name="Kredics L."/>
            <person name="Vagvoelgyi C."/>
            <person name="Patrignani A."/>
            <person name="Fitzpatrick D."/>
            <person name="Nagy I."/>
            <person name="Doyle S."/>
            <person name="Anderson J.B."/>
            <person name="Grigoriev I.V."/>
            <person name="Gueldener U."/>
            <person name="Muensterkoetter M."/>
            <person name="Nagy L.G."/>
        </authorList>
    </citation>
    <scope>NUCLEOTIDE SEQUENCE [LARGE SCALE GENOMIC DNA]</scope>
    <source>
        <strain evidence="9">C18/9</strain>
    </source>
</reference>
<dbReference type="GO" id="GO:0007131">
    <property type="term" value="P:reciprocal meiotic recombination"/>
    <property type="evidence" value="ECO:0007669"/>
    <property type="project" value="TreeGrafter"/>
</dbReference>
<keyword evidence="9" id="KW-1185">Reference proteome</keyword>
<dbReference type="Gene3D" id="3.40.50.1820">
    <property type="entry name" value="alpha/beta hydrolase"/>
    <property type="match status" value="1"/>
</dbReference>
<dbReference type="GO" id="GO:0000400">
    <property type="term" value="F:four-way junction DNA binding"/>
    <property type="evidence" value="ECO:0007669"/>
    <property type="project" value="TreeGrafter"/>
</dbReference>
<name>A0A284QPS9_ARMOS</name>
<dbReference type="GO" id="GO:0033065">
    <property type="term" value="C:Rad51C-XRCC3 complex"/>
    <property type="evidence" value="ECO:0007669"/>
    <property type="project" value="TreeGrafter"/>
</dbReference>
<evidence type="ECO:0000256" key="4">
    <source>
        <dbReference type="ARBA" id="ARBA00022840"/>
    </source>
</evidence>
<dbReference type="PROSITE" id="PS50162">
    <property type="entry name" value="RECA_2"/>
    <property type="match status" value="1"/>
</dbReference>
<dbReference type="GO" id="GO:0140664">
    <property type="term" value="F:ATP-dependent DNA damage sensor activity"/>
    <property type="evidence" value="ECO:0007669"/>
    <property type="project" value="InterPro"/>
</dbReference>
<dbReference type="Gene3D" id="3.40.50.300">
    <property type="entry name" value="P-loop containing nucleotide triphosphate hydrolases"/>
    <property type="match status" value="1"/>
</dbReference>
<feature type="domain" description="RecA family profile 1" evidence="7">
    <location>
        <begin position="116"/>
        <end position="280"/>
    </location>
</feature>
<organism evidence="8 9">
    <name type="scientific">Armillaria ostoyae</name>
    <name type="common">Armillaria root rot fungus</name>
    <dbReference type="NCBI Taxonomy" id="47428"/>
    <lineage>
        <taxon>Eukaryota</taxon>
        <taxon>Fungi</taxon>
        <taxon>Dikarya</taxon>
        <taxon>Basidiomycota</taxon>
        <taxon>Agaricomycotina</taxon>
        <taxon>Agaricomycetes</taxon>
        <taxon>Agaricomycetidae</taxon>
        <taxon>Agaricales</taxon>
        <taxon>Marasmiineae</taxon>
        <taxon>Physalacriaceae</taxon>
        <taxon>Armillaria</taxon>
    </lineage>
</organism>
<keyword evidence="6" id="KW-0539">Nucleus</keyword>
<dbReference type="SUPFAM" id="SSF53474">
    <property type="entry name" value="alpha/beta-Hydrolases"/>
    <property type="match status" value="1"/>
</dbReference>
<dbReference type="InterPro" id="IPR000073">
    <property type="entry name" value="AB_hydrolase_1"/>
</dbReference>
<evidence type="ECO:0000313" key="8">
    <source>
        <dbReference type="EMBL" id="SJK98479.1"/>
    </source>
</evidence>
<dbReference type="Proteomes" id="UP000219338">
    <property type="component" value="Unassembled WGS sequence"/>
</dbReference>
<dbReference type="EMBL" id="FUEG01000001">
    <property type="protein sequence ID" value="SJK98479.1"/>
    <property type="molecule type" value="Genomic_DNA"/>
</dbReference>
<evidence type="ECO:0000256" key="3">
    <source>
        <dbReference type="ARBA" id="ARBA00022763"/>
    </source>
</evidence>
<evidence type="ECO:0000256" key="5">
    <source>
        <dbReference type="ARBA" id="ARBA00023204"/>
    </source>
</evidence>
<dbReference type="OrthoDB" id="19657at2759"/>
<accession>A0A284QPS9</accession>
<dbReference type="InterPro" id="IPR020588">
    <property type="entry name" value="RecA_ATP-bd"/>
</dbReference>
<dbReference type="GO" id="GO:0005657">
    <property type="term" value="C:replication fork"/>
    <property type="evidence" value="ECO:0007669"/>
    <property type="project" value="TreeGrafter"/>
</dbReference>
<keyword evidence="2" id="KW-0547">Nucleotide-binding</keyword>
<dbReference type="GO" id="GO:0033063">
    <property type="term" value="C:Rad51B-Rad51C-Rad51D-XRCC2 complex"/>
    <property type="evidence" value="ECO:0007669"/>
    <property type="project" value="TreeGrafter"/>
</dbReference>
<dbReference type="InterPro" id="IPR052093">
    <property type="entry name" value="HR_Repair_Mediator"/>
</dbReference>
<evidence type="ECO:0000313" key="9">
    <source>
        <dbReference type="Proteomes" id="UP000219338"/>
    </source>
</evidence>
<comment type="subcellular location">
    <subcellularLocation>
        <location evidence="1">Nucleus</location>
    </subcellularLocation>
</comment>
<keyword evidence="3" id="KW-0227">DNA damage</keyword>
<proteinExistence type="predicted"/>
<dbReference type="SUPFAM" id="SSF52540">
    <property type="entry name" value="P-loop containing nucleoside triphosphate hydrolases"/>
    <property type="match status" value="1"/>
</dbReference>
<keyword evidence="4" id="KW-0067">ATP-binding</keyword>
<dbReference type="InterPro" id="IPR027417">
    <property type="entry name" value="P-loop_NTPase"/>
</dbReference>
<dbReference type="PANTHER" id="PTHR46239">
    <property type="entry name" value="DNA REPAIR PROTEIN RAD51 HOMOLOG 3 RAD51C"/>
    <property type="match status" value="1"/>
</dbReference>
<protein>
    <recommendedName>
        <fullName evidence="7">RecA family profile 1 domain-containing protein</fullName>
    </recommendedName>
</protein>
<dbReference type="STRING" id="47428.A0A284QPS9"/>
<dbReference type="GO" id="GO:0005524">
    <property type="term" value="F:ATP binding"/>
    <property type="evidence" value="ECO:0007669"/>
    <property type="project" value="UniProtKB-KW"/>
</dbReference>
<keyword evidence="5" id="KW-0234">DNA repair</keyword>
<evidence type="ECO:0000259" key="7">
    <source>
        <dbReference type="PROSITE" id="PS50162"/>
    </source>
</evidence>
<dbReference type="InterPro" id="IPR029058">
    <property type="entry name" value="AB_hydrolase_fold"/>
</dbReference>
<dbReference type="Pfam" id="PF00561">
    <property type="entry name" value="Abhydrolase_1"/>
    <property type="match status" value="1"/>
</dbReference>
<evidence type="ECO:0000256" key="2">
    <source>
        <dbReference type="ARBA" id="ARBA00022741"/>
    </source>
</evidence>
<dbReference type="GO" id="GO:0008821">
    <property type="term" value="F:crossover junction DNA endonuclease activity"/>
    <property type="evidence" value="ECO:0007669"/>
    <property type="project" value="TreeGrafter"/>
</dbReference>
<evidence type="ECO:0000256" key="6">
    <source>
        <dbReference type="ARBA" id="ARBA00023242"/>
    </source>
</evidence>
<dbReference type="AlphaFoldDB" id="A0A284QPS9"/>
<gene>
    <name evidence="8" type="ORF">ARMOST_01747</name>
</gene>
<dbReference type="PANTHER" id="PTHR46239:SF1">
    <property type="entry name" value="DNA REPAIR PROTEIN RAD51 HOMOLOG 3"/>
    <property type="match status" value="1"/>
</dbReference>
<sequence>MGVQEQEVSAFAADLSVECRNQVPTPQTRLPTLMIPISLSALPLPPSTLSSLTKAGYETLQDVQDISPEDLSEELDIPLSTLRALIYSQRTSTLPKSTLPLTQPVSLSNLSRSSEMKARVSTLCAPLDRLLSGGVSRGSVLEISGAPGTPKEILAVNIVASFVKAGERVLFVDLQNMTSAVTLRRSLKKIPDIPTNFLELVSYMPMHTLSEVMKFMYNLSSYLRINPDVALLVINSISFPFQTSPTLTLQVRSSLLDRIKQTFSKACASNNLTIITTSQLATKLLKTDGTAGNFDTGARGIMERIYLLEGLTVSYYHARHECQAYFIRRRVDMPSIKVKSCSGSLTYNYAISTPTSPNAKSIDPTLPTVLFLHPVYIGIDIFQMQFGDCALRRFNLVAMDLRGHGETGGTAPKNYGQDDAAKDIEALRLPPCHIFALSMGTIIALQFAISYPEKALSLFLVSALGLEESADVAQGRQEITDCWIEGFKGSTVDEAALYDAVYGAIQLGFNSEQSSMVRALVKRTLPQAMTNWNAKNLDTYNTLTVNFFTKRKAHSPGNLSKILAPVKLVHCTADIAYPLELSEEFLKHLQDAGVKASLNTIEGACHFGCVTHSEQINPLFADFVLENTTAQIPPTPSSVVSPFEAGLIKAGWANDDSDDE</sequence>
<dbReference type="GO" id="GO:0000707">
    <property type="term" value="P:meiotic DNA recombinase assembly"/>
    <property type="evidence" value="ECO:0007669"/>
    <property type="project" value="TreeGrafter"/>
</dbReference>
<evidence type="ECO:0000256" key="1">
    <source>
        <dbReference type="ARBA" id="ARBA00004123"/>
    </source>
</evidence>